<evidence type="ECO:0000313" key="2">
    <source>
        <dbReference type="Proteomes" id="UP000791080"/>
    </source>
</evidence>
<evidence type="ECO:0000313" key="1">
    <source>
        <dbReference type="EMBL" id="MCP2332747.1"/>
    </source>
</evidence>
<proteinExistence type="predicted"/>
<organism evidence="1 2">
    <name type="scientific">Actinoalloteichus caeruleus DSM 43889</name>
    <dbReference type="NCBI Taxonomy" id="1120930"/>
    <lineage>
        <taxon>Bacteria</taxon>
        <taxon>Bacillati</taxon>
        <taxon>Actinomycetota</taxon>
        <taxon>Actinomycetes</taxon>
        <taxon>Pseudonocardiales</taxon>
        <taxon>Pseudonocardiaceae</taxon>
        <taxon>Actinoalloteichus</taxon>
        <taxon>Actinoalloteichus cyanogriseus</taxon>
    </lineage>
</organism>
<name>A0ABT1JK78_ACTCY</name>
<reference evidence="1 2" key="1">
    <citation type="submission" date="2022-06" db="EMBL/GenBank/DDBJ databases">
        <title>Genomic Encyclopedia of Type Strains, Phase I: the one thousand microbial genomes (KMG-I) project.</title>
        <authorList>
            <person name="Kyrpides N."/>
        </authorList>
    </citation>
    <scope>NUCLEOTIDE SEQUENCE [LARGE SCALE GENOMIC DNA]</scope>
    <source>
        <strain evidence="1 2">DSM 43889</strain>
    </source>
</reference>
<evidence type="ECO:0008006" key="3">
    <source>
        <dbReference type="Google" id="ProtNLM"/>
    </source>
</evidence>
<accession>A0ABT1JK78</accession>
<sequence>MDSRPALGAVVFALALMGGAPPWPPTDSQPNLLPSVPVRGCVEAGGTLTFHPHGPECAGGGYDRHPIALP</sequence>
<protein>
    <recommendedName>
        <fullName evidence="3">Secreted protein</fullName>
    </recommendedName>
</protein>
<gene>
    <name evidence="1" type="ORF">G443_003017</name>
</gene>
<dbReference type="RefSeq" id="WP_026417666.1">
    <property type="nucleotide sequence ID" value="NZ_AUBJ02000001.1"/>
</dbReference>
<comment type="caution">
    <text evidence="1">The sequence shown here is derived from an EMBL/GenBank/DDBJ whole genome shotgun (WGS) entry which is preliminary data.</text>
</comment>
<keyword evidence="2" id="KW-1185">Reference proteome</keyword>
<dbReference type="Proteomes" id="UP000791080">
    <property type="component" value="Unassembled WGS sequence"/>
</dbReference>
<dbReference type="EMBL" id="AUBJ02000001">
    <property type="protein sequence ID" value="MCP2332747.1"/>
    <property type="molecule type" value="Genomic_DNA"/>
</dbReference>